<name>X1JZV4_9ZZZZ</name>
<dbReference type="SUPFAM" id="SSF51569">
    <property type="entry name" value="Aldolase"/>
    <property type="match status" value="1"/>
</dbReference>
<dbReference type="InterPro" id="IPR006218">
    <property type="entry name" value="DAHP1/KDSA"/>
</dbReference>
<comment type="caution">
    <text evidence="3">The sequence shown here is derived from an EMBL/GenBank/DDBJ whole genome shotgun (WGS) entry which is preliminary data.</text>
</comment>
<dbReference type="InterPro" id="IPR013785">
    <property type="entry name" value="Aldolase_TIM"/>
</dbReference>
<proteinExistence type="predicted"/>
<dbReference type="Pfam" id="PF00793">
    <property type="entry name" value="DAHP_synth_1"/>
    <property type="match status" value="1"/>
</dbReference>
<protein>
    <recommendedName>
        <fullName evidence="2">DAHP synthetase I/KDSA domain-containing protein</fullName>
    </recommendedName>
</protein>
<dbReference type="Gene3D" id="3.20.20.70">
    <property type="entry name" value="Aldolase class I"/>
    <property type="match status" value="1"/>
</dbReference>
<dbReference type="EMBL" id="BARV01003182">
    <property type="protein sequence ID" value="GAI00302.1"/>
    <property type="molecule type" value="Genomic_DNA"/>
</dbReference>
<accession>X1JZV4</accession>
<organism evidence="3">
    <name type="scientific">marine sediment metagenome</name>
    <dbReference type="NCBI Taxonomy" id="412755"/>
    <lineage>
        <taxon>unclassified sequences</taxon>
        <taxon>metagenomes</taxon>
        <taxon>ecological metagenomes</taxon>
    </lineage>
</organism>
<reference evidence="3" key="1">
    <citation type="journal article" date="2014" name="Front. Microbiol.">
        <title>High frequency of phylogenetically diverse reductive dehalogenase-homologous genes in deep subseafloor sedimentary metagenomes.</title>
        <authorList>
            <person name="Kawai M."/>
            <person name="Futagami T."/>
            <person name="Toyoda A."/>
            <person name="Takaki Y."/>
            <person name="Nishi S."/>
            <person name="Hori S."/>
            <person name="Arai W."/>
            <person name="Tsubouchi T."/>
            <person name="Morono Y."/>
            <person name="Uchiyama I."/>
            <person name="Ito T."/>
            <person name="Fujiyama A."/>
            <person name="Inagaki F."/>
            <person name="Takami H."/>
        </authorList>
    </citation>
    <scope>NUCLEOTIDE SEQUENCE</scope>
    <source>
        <strain evidence="3">Expedition CK06-06</strain>
    </source>
</reference>
<dbReference type="AlphaFoldDB" id="X1JZV4"/>
<evidence type="ECO:0000313" key="3">
    <source>
        <dbReference type="EMBL" id="GAI00302.1"/>
    </source>
</evidence>
<gene>
    <name evidence="3" type="ORF">S06H3_07759</name>
</gene>
<evidence type="ECO:0000259" key="2">
    <source>
        <dbReference type="Pfam" id="PF00793"/>
    </source>
</evidence>
<evidence type="ECO:0000256" key="1">
    <source>
        <dbReference type="ARBA" id="ARBA00022679"/>
    </source>
</evidence>
<sequence>MNFRIGDIEIGLDAPLFVMAGPCVIESETCCLDIANRLVDIGAKTDVGFDF</sequence>
<feature type="domain" description="DAHP synthetase I/KDSA" evidence="2">
    <location>
        <begin position="7"/>
        <end position="46"/>
    </location>
</feature>
<dbReference type="GO" id="GO:0016740">
    <property type="term" value="F:transferase activity"/>
    <property type="evidence" value="ECO:0007669"/>
    <property type="project" value="UniProtKB-KW"/>
</dbReference>
<keyword evidence="1" id="KW-0808">Transferase</keyword>